<proteinExistence type="predicted"/>
<comment type="caution">
    <text evidence="3">The sequence shown here is derived from an EMBL/GenBank/DDBJ whole genome shotgun (WGS) entry which is preliminary data.</text>
</comment>
<dbReference type="AlphaFoldDB" id="A0A919ETT0"/>
<keyword evidence="1 3" id="KW-0378">Hydrolase</keyword>
<dbReference type="InterPro" id="IPR000073">
    <property type="entry name" value="AB_hydrolase_1"/>
</dbReference>
<dbReference type="Proteomes" id="UP000619355">
    <property type="component" value="Unassembled WGS sequence"/>
</dbReference>
<dbReference type="InterPro" id="IPR000639">
    <property type="entry name" value="Epox_hydrolase-like"/>
</dbReference>
<gene>
    <name evidence="3" type="ORF">GCM10018980_04700</name>
</gene>
<accession>A0A919ETT0</accession>
<evidence type="ECO:0000313" key="3">
    <source>
        <dbReference type="EMBL" id="GHG34829.1"/>
    </source>
</evidence>
<dbReference type="Pfam" id="PF00561">
    <property type="entry name" value="Abhydrolase_1"/>
    <property type="match status" value="1"/>
</dbReference>
<dbReference type="SUPFAM" id="SSF53474">
    <property type="entry name" value="alpha/beta-Hydrolases"/>
    <property type="match status" value="1"/>
</dbReference>
<evidence type="ECO:0000259" key="2">
    <source>
        <dbReference type="Pfam" id="PF00561"/>
    </source>
</evidence>
<dbReference type="GO" id="GO:0016787">
    <property type="term" value="F:hydrolase activity"/>
    <property type="evidence" value="ECO:0007669"/>
    <property type="project" value="UniProtKB-KW"/>
</dbReference>
<dbReference type="PRINTS" id="PR00412">
    <property type="entry name" value="EPOXHYDRLASE"/>
</dbReference>
<sequence length="327" mass="36424">MIIARTLVRMVEHRMVDVNGIRLHIAEQGSGPLVVLLHGFPESWHSWRHQFGPLADAGFRVVAPDQRGYGRSDHPEDVDAYTILHLVGDVVGLVHALGEEKAYVVGHDWGAPVAWHTALLRPDLVRGVAGLSVPPPFRGTRPPLAAMAERFDGRFYWNYFSRPGVADAEFAADPRTTLRRIFYWGSGDSPDAGAGKQPLVDPERGWLATMPDPEVLPDWFSEDDLDALTESFAQGFTGALNWYRNLDRNWELTAAWQGAVVTPPALYVYGDRDVVPAFPGTPELIARLPDLMPSLRRAPLELAGCGHWTQQERPREVNEALIDFLRA</sequence>
<reference evidence="4" key="1">
    <citation type="journal article" date="2019" name="Int. J. Syst. Evol. Microbiol.">
        <title>The Global Catalogue of Microorganisms (GCM) 10K type strain sequencing project: providing services to taxonomists for standard genome sequencing and annotation.</title>
        <authorList>
            <consortium name="The Broad Institute Genomics Platform"/>
            <consortium name="The Broad Institute Genome Sequencing Center for Infectious Disease"/>
            <person name="Wu L."/>
            <person name="Ma J."/>
        </authorList>
    </citation>
    <scope>NUCLEOTIDE SEQUENCE [LARGE SCALE GENOMIC DNA]</scope>
    <source>
        <strain evidence="4">JCM 4253</strain>
    </source>
</reference>
<dbReference type="EMBL" id="BNBF01000001">
    <property type="protein sequence ID" value="GHG34829.1"/>
    <property type="molecule type" value="Genomic_DNA"/>
</dbReference>
<feature type="domain" description="AB hydrolase-1" evidence="2">
    <location>
        <begin position="32"/>
        <end position="313"/>
    </location>
</feature>
<organism evidence="3 4">
    <name type="scientific">Streptomyces capoamus</name>
    <dbReference type="NCBI Taxonomy" id="68183"/>
    <lineage>
        <taxon>Bacteria</taxon>
        <taxon>Bacillati</taxon>
        <taxon>Actinomycetota</taxon>
        <taxon>Actinomycetes</taxon>
        <taxon>Kitasatosporales</taxon>
        <taxon>Streptomycetaceae</taxon>
        <taxon>Streptomyces</taxon>
    </lineage>
</organism>
<dbReference type="PANTHER" id="PTHR43329">
    <property type="entry name" value="EPOXIDE HYDROLASE"/>
    <property type="match status" value="1"/>
</dbReference>
<evidence type="ECO:0000313" key="4">
    <source>
        <dbReference type="Proteomes" id="UP000619355"/>
    </source>
</evidence>
<keyword evidence="4" id="KW-1185">Reference proteome</keyword>
<dbReference type="InterPro" id="IPR029058">
    <property type="entry name" value="AB_hydrolase_fold"/>
</dbReference>
<protein>
    <submittedName>
        <fullName evidence="3">Epoxide hydrolase</fullName>
    </submittedName>
</protein>
<name>A0A919ETT0_9ACTN</name>
<dbReference type="Gene3D" id="3.40.50.1820">
    <property type="entry name" value="alpha/beta hydrolase"/>
    <property type="match status" value="1"/>
</dbReference>
<evidence type="ECO:0000256" key="1">
    <source>
        <dbReference type="ARBA" id="ARBA00022801"/>
    </source>
</evidence>